<dbReference type="EMBL" id="KZ819326">
    <property type="protein sequence ID" value="PWN20995.1"/>
    <property type="molecule type" value="Genomic_DNA"/>
</dbReference>
<feature type="compositionally biased region" description="Low complexity" evidence="1">
    <location>
        <begin position="53"/>
        <end position="64"/>
    </location>
</feature>
<dbReference type="AlphaFoldDB" id="A0A316UD64"/>
<feature type="compositionally biased region" description="Low complexity" evidence="1">
    <location>
        <begin position="26"/>
        <end position="43"/>
    </location>
</feature>
<dbReference type="GeneID" id="37011301"/>
<feature type="compositionally biased region" description="Basic and acidic residues" evidence="1">
    <location>
        <begin position="310"/>
        <end position="327"/>
    </location>
</feature>
<gene>
    <name evidence="3" type="ORF">BCV69DRAFT_180805</name>
</gene>
<feature type="compositionally biased region" description="Low complexity" evidence="1">
    <location>
        <begin position="118"/>
        <end position="136"/>
    </location>
</feature>
<feature type="signal peptide" evidence="2">
    <location>
        <begin position="1"/>
        <end position="26"/>
    </location>
</feature>
<feature type="chain" id="PRO_5016425350" evidence="2">
    <location>
        <begin position="27"/>
        <end position="327"/>
    </location>
</feature>
<reference evidence="3 4" key="1">
    <citation type="journal article" date="2018" name="Mol. Biol. Evol.">
        <title>Broad Genomic Sampling Reveals a Smut Pathogenic Ancestry of the Fungal Clade Ustilaginomycotina.</title>
        <authorList>
            <person name="Kijpornyongpan T."/>
            <person name="Mondo S.J."/>
            <person name="Barry K."/>
            <person name="Sandor L."/>
            <person name="Lee J."/>
            <person name="Lipzen A."/>
            <person name="Pangilinan J."/>
            <person name="LaButti K."/>
            <person name="Hainaut M."/>
            <person name="Henrissat B."/>
            <person name="Grigoriev I.V."/>
            <person name="Spatafora J.W."/>
            <person name="Aime M.C."/>
        </authorList>
    </citation>
    <scope>NUCLEOTIDE SEQUENCE [LARGE SCALE GENOMIC DNA]</scope>
    <source>
        <strain evidence="3 4">MCA 4718</strain>
    </source>
</reference>
<dbReference type="RefSeq" id="XP_025348155.1">
    <property type="nucleotide sequence ID" value="XM_025489567.1"/>
</dbReference>
<sequence>MDLLVQVLLCLVFILSLALYFQLASGSQQPSSGSGSGKGSSSKSKSKKKSKKASVPAQASAAQPTETKASDRPVAEGGAFKARDVPTPPAASASDEVVPVREEARHTSKLAQTEEDISQSSESSNRAAASKSSSLSQIPDAGAETVDLAYFQEQSDRRRERPVEDAWQSVGKGAARLSKPVQSCESMIAQPSRCHTDISGSPPRCSFSSFHFLLLHRIQQPFCSSARRWRQACSCSLSKHQHTSQCKQQLVQDSGPHIVPDGIFVRCRANKKTTAECCSCSCRQASKRRRRENSSSQIGSSQEGSAAGKNEGRGAQEVCEGHPKLRP</sequence>
<accession>A0A316UD64</accession>
<evidence type="ECO:0000256" key="1">
    <source>
        <dbReference type="SAM" id="MobiDB-lite"/>
    </source>
</evidence>
<feature type="region of interest" description="Disordered" evidence="1">
    <location>
        <begin position="26"/>
        <end position="139"/>
    </location>
</feature>
<keyword evidence="2" id="KW-0732">Signal</keyword>
<name>A0A316UD64_9BASI</name>
<organism evidence="3 4">
    <name type="scientific">Pseudomicrostroma glucosiphilum</name>
    <dbReference type="NCBI Taxonomy" id="1684307"/>
    <lineage>
        <taxon>Eukaryota</taxon>
        <taxon>Fungi</taxon>
        <taxon>Dikarya</taxon>
        <taxon>Basidiomycota</taxon>
        <taxon>Ustilaginomycotina</taxon>
        <taxon>Exobasidiomycetes</taxon>
        <taxon>Microstromatales</taxon>
        <taxon>Microstromatales incertae sedis</taxon>
        <taxon>Pseudomicrostroma</taxon>
    </lineage>
</organism>
<feature type="region of interest" description="Disordered" evidence="1">
    <location>
        <begin position="287"/>
        <end position="327"/>
    </location>
</feature>
<evidence type="ECO:0000313" key="4">
    <source>
        <dbReference type="Proteomes" id="UP000245942"/>
    </source>
</evidence>
<evidence type="ECO:0000313" key="3">
    <source>
        <dbReference type="EMBL" id="PWN20995.1"/>
    </source>
</evidence>
<feature type="compositionally biased region" description="Low complexity" evidence="1">
    <location>
        <begin position="294"/>
        <end position="308"/>
    </location>
</feature>
<dbReference type="Proteomes" id="UP000245942">
    <property type="component" value="Unassembled WGS sequence"/>
</dbReference>
<evidence type="ECO:0000256" key="2">
    <source>
        <dbReference type="SAM" id="SignalP"/>
    </source>
</evidence>
<proteinExistence type="predicted"/>
<feature type="compositionally biased region" description="Basic and acidic residues" evidence="1">
    <location>
        <begin position="154"/>
        <end position="164"/>
    </location>
</feature>
<feature type="region of interest" description="Disordered" evidence="1">
    <location>
        <begin position="152"/>
        <end position="171"/>
    </location>
</feature>
<protein>
    <submittedName>
        <fullName evidence="3">Uncharacterized protein</fullName>
    </submittedName>
</protein>
<keyword evidence="4" id="KW-1185">Reference proteome</keyword>